<evidence type="ECO:0000256" key="3">
    <source>
        <dbReference type="ARBA" id="ARBA00017473"/>
    </source>
</evidence>
<comment type="caution">
    <text evidence="12">The sequence shown here is derived from an EMBL/GenBank/DDBJ whole genome shotgun (WGS) entry which is preliminary data.</text>
</comment>
<dbReference type="InterPro" id="IPR014721">
    <property type="entry name" value="Ribsml_uS5_D2-typ_fold_subgr"/>
</dbReference>
<keyword evidence="13" id="KW-1185">Reference proteome</keyword>
<evidence type="ECO:0000259" key="11">
    <source>
        <dbReference type="Pfam" id="PF08544"/>
    </source>
</evidence>
<evidence type="ECO:0000259" key="10">
    <source>
        <dbReference type="Pfam" id="PF00288"/>
    </source>
</evidence>
<evidence type="ECO:0000256" key="6">
    <source>
        <dbReference type="ARBA" id="ARBA00022777"/>
    </source>
</evidence>
<keyword evidence="5 9" id="KW-0547">Nucleotide-binding</keyword>
<evidence type="ECO:0000256" key="7">
    <source>
        <dbReference type="ARBA" id="ARBA00022840"/>
    </source>
</evidence>
<feature type="domain" description="GHMP kinase C-terminal" evidence="11">
    <location>
        <begin position="203"/>
        <end position="276"/>
    </location>
</feature>
<organism evidence="12 13">
    <name type="scientific">Enterocloster hominis</name>
    <name type="common">ex Liu et al. 2021</name>
    <dbReference type="NCBI Taxonomy" id="2763663"/>
    <lineage>
        <taxon>Bacteria</taxon>
        <taxon>Bacillati</taxon>
        <taxon>Bacillota</taxon>
        <taxon>Clostridia</taxon>
        <taxon>Lachnospirales</taxon>
        <taxon>Lachnospiraceae</taxon>
        <taxon>Enterocloster</taxon>
    </lineage>
</organism>
<dbReference type="HAMAP" id="MF_00061">
    <property type="entry name" value="IspE"/>
    <property type="match status" value="1"/>
</dbReference>
<protein>
    <recommendedName>
        <fullName evidence="3 9">4-diphosphocytidyl-2-C-methyl-D-erythritol kinase</fullName>
        <shortName evidence="9">CMK</shortName>
        <ecNumber evidence="2 9">2.7.1.148</ecNumber>
    </recommendedName>
    <alternativeName>
        <fullName evidence="8 9">4-(cytidine-5'-diphospho)-2-C-methyl-D-erythritol kinase</fullName>
    </alternativeName>
</protein>
<dbReference type="NCBIfam" id="TIGR00154">
    <property type="entry name" value="ispE"/>
    <property type="match status" value="1"/>
</dbReference>
<evidence type="ECO:0000313" key="12">
    <source>
        <dbReference type="EMBL" id="MBC8597969.1"/>
    </source>
</evidence>
<dbReference type="PANTHER" id="PTHR43527:SF2">
    <property type="entry name" value="4-DIPHOSPHOCYTIDYL-2-C-METHYL-D-ERYTHRITOL KINASE, CHLOROPLASTIC"/>
    <property type="match status" value="1"/>
</dbReference>
<accession>A0ABR7NPX5</accession>
<evidence type="ECO:0000256" key="5">
    <source>
        <dbReference type="ARBA" id="ARBA00022741"/>
    </source>
</evidence>
<evidence type="ECO:0000256" key="8">
    <source>
        <dbReference type="ARBA" id="ARBA00032554"/>
    </source>
</evidence>
<feature type="active site" evidence="9">
    <location>
        <position position="12"/>
    </location>
</feature>
<dbReference type="Pfam" id="PF08544">
    <property type="entry name" value="GHMP_kinases_C"/>
    <property type="match status" value="1"/>
</dbReference>
<reference evidence="12 13" key="1">
    <citation type="submission" date="2020-08" db="EMBL/GenBank/DDBJ databases">
        <title>Genome public.</title>
        <authorList>
            <person name="Liu C."/>
            <person name="Sun Q."/>
        </authorList>
    </citation>
    <scope>NUCLEOTIDE SEQUENCE [LARGE SCALE GENOMIC DNA]</scope>
    <source>
        <strain evidence="12 13">BX10</strain>
    </source>
</reference>
<dbReference type="InterPro" id="IPR006204">
    <property type="entry name" value="GHMP_kinase_N_dom"/>
</dbReference>
<sequence length="298" mass="32342">MLDRLELKAYGKINLGLDVVRKREDGYHEVRMIMQTVHLHDRIVMEKTKEPGIRTETNLPYVPDGEGNLAWRAAKLLMDEFGLSEGVDIKIRKCIPVAAGMAGGSTDAAAVLVGMNRLFGLGLGKKELMRRGVKLGADIPYCILRGTALSEGIGEILTELPPAPQCHVVLAKPQISVSTKAVYEKLRVDALGPEAHPDIDGMAAAIRAGSLDGVTARLGNVLETVTIPDHPEIGAIKRIMLEHGAEGALMSGSGPTVFGIFKDREEADAVCGILRETDNGRLTRQVYLTRFFNKKPAR</sequence>
<dbReference type="Gene3D" id="3.30.230.10">
    <property type="match status" value="1"/>
</dbReference>
<evidence type="ECO:0000256" key="1">
    <source>
        <dbReference type="ARBA" id="ARBA00009684"/>
    </source>
</evidence>
<evidence type="ECO:0000256" key="2">
    <source>
        <dbReference type="ARBA" id="ARBA00012052"/>
    </source>
</evidence>
<dbReference type="GO" id="GO:0050515">
    <property type="term" value="F:4-(cytidine 5'-diphospho)-2-C-methyl-D-erythritol kinase activity"/>
    <property type="evidence" value="ECO:0007669"/>
    <property type="project" value="UniProtKB-EC"/>
</dbReference>
<dbReference type="Gene3D" id="3.30.70.890">
    <property type="entry name" value="GHMP kinase, C-terminal domain"/>
    <property type="match status" value="1"/>
</dbReference>
<keyword evidence="4 9" id="KW-0808">Transferase</keyword>
<keyword evidence="7 9" id="KW-0067">ATP-binding</keyword>
<dbReference type="RefSeq" id="WP_158359046.1">
    <property type="nucleotide sequence ID" value="NZ_JACRTJ010000005.1"/>
</dbReference>
<dbReference type="InterPro" id="IPR020568">
    <property type="entry name" value="Ribosomal_Su5_D2-typ_SF"/>
</dbReference>
<dbReference type="SUPFAM" id="SSF55060">
    <property type="entry name" value="GHMP Kinase, C-terminal domain"/>
    <property type="match status" value="1"/>
</dbReference>
<comment type="similarity">
    <text evidence="1 9">Belongs to the GHMP kinase family. IspE subfamily.</text>
</comment>
<dbReference type="Proteomes" id="UP000647491">
    <property type="component" value="Unassembled WGS sequence"/>
</dbReference>
<dbReference type="PIRSF" id="PIRSF010376">
    <property type="entry name" value="IspE"/>
    <property type="match status" value="1"/>
</dbReference>
<comment type="function">
    <text evidence="9">Catalyzes the phosphorylation of the position 2 hydroxy group of 4-diphosphocytidyl-2C-methyl-D-erythritol.</text>
</comment>
<proteinExistence type="inferred from homology"/>
<dbReference type="Pfam" id="PF00288">
    <property type="entry name" value="GHMP_kinases_N"/>
    <property type="match status" value="1"/>
</dbReference>
<dbReference type="PANTHER" id="PTHR43527">
    <property type="entry name" value="4-DIPHOSPHOCYTIDYL-2-C-METHYL-D-ERYTHRITOL KINASE, CHLOROPLASTIC"/>
    <property type="match status" value="1"/>
</dbReference>
<dbReference type="InterPro" id="IPR004424">
    <property type="entry name" value="IspE"/>
</dbReference>
<feature type="active site" evidence="9">
    <location>
        <position position="138"/>
    </location>
</feature>
<evidence type="ECO:0000313" key="13">
    <source>
        <dbReference type="Proteomes" id="UP000647491"/>
    </source>
</evidence>
<dbReference type="EMBL" id="JACRTJ010000005">
    <property type="protein sequence ID" value="MBC8597969.1"/>
    <property type="molecule type" value="Genomic_DNA"/>
</dbReference>
<feature type="domain" description="GHMP kinase N-terminal" evidence="10">
    <location>
        <begin position="68"/>
        <end position="146"/>
    </location>
</feature>
<dbReference type="SUPFAM" id="SSF54211">
    <property type="entry name" value="Ribosomal protein S5 domain 2-like"/>
    <property type="match status" value="1"/>
</dbReference>
<dbReference type="InterPro" id="IPR036554">
    <property type="entry name" value="GHMP_kinase_C_sf"/>
</dbReference>
<keyword evidence="6 9" id="KW-0418">Kinase</keyword>
<evidence type="ECO:0000256" key="4">
    <source>
        <dbReference type="ARBA" id="ARBA00022679"/>
    </source>
</evidence>
<dbReference type="EC" id="2.7.1.148" evidence="2 9"/>
<dbReference type="InterPro" id="IPR013750">
    <property type="entry name" value="GHMP_kinase_C_dom"/>
</dbReference>
<comment type="catalytic activity">
    <reaction evidence="9">
        <text>4-CDP-2-C-methyl-D-erythritol + ATP = 4-CDP-2-C-methyl-D-erythritol 2-phosphate + ADP + H(+)</text>
        <dbReference type="Rhea" id="RHEA:18437"/>
        <dbReference type="ChEBI" id="CHEBI:15378"/>
        <dbReference type="ChEBI" id="CHEBI:30616"/>
        <dbReference type="ChEBI" id="CHEBI:57823"/>
        <dbReference type="ChEBI" id="CHEBI:57919"/>
        <dbReference type="ChEBI" id="CHEBI:456216"/>
        <dbReference type="EC" id="2.7.1.148"/>
    </reaction>
</comment>
<feature type="binding site" evidence="9">
    <location>
        <begin position="96"/>
        <end position="106"/>
    </location>
    <ligand>
        <name>ATP</name>
        <dbReference type="ChEBI" id="CHEBI:30616"/>
    </ligand>
</feature>
<evidence type="ECO:0000256" key="9">
    <source>
        <dbReference type="HAMAP-Rule" id="MF_00061"/>
    </source>
</evidence>
<gene>
    <name evidence="9" type="primary">ispE</name>
    <name evidence="12" type="ORF">H8708_01795</name>
</gene>
<keyword evidence="9" id="KW-0414">Isoprene biosynthesis</keyword>
<comment type="pathway">
    <text evidence="9">Isoprenoid biosynthesis; isopentenyl diphosphate biosynthesis via DXP pathway; isopentenyl diphosphate from 1-deoxy-D-xylulose 5-phosphate: step 3/6.</text>
</comment>
<name>A0ABR7NPX5_9FIRM</name>